<evidence type="ECO:0000313" key="1">
    <source>
        <dbReference type="EMBL" id="KAJ5121467.1"/>
    </source>
</evidence>
<keyword evidence="2" id="KW-1185">Reference proteome</keyword>
<accession>A0A9W9GKK4</accession>
<dbReference type="InterPro" id="IPR043519">
    <property type="entry name" value="NT_sf"/>
</dbReference>
<evidence type="ECO:0000313" key="2">
    <source>
        <dbReference type="Proteomes" id="UP001149079"/>
    </source>
</evidence>
<reference evidence="1" key="1">
    <citation type="submission" date="2022-11" db="EMBL/GenBank/DDBJ databases">
        <authorList>
            <person name="Petersen C."/>
        </authorList>
    </citation>
    <scope>NUCLEOTIDE SEQUENCE</scope>
    <source>
        <strain evidence="1">IBT 22155</strain>
    </source>
</reference>
<organism evidence="1 2">
    <name type="scientific">Penicillium bovifimosum</name>
    <dbReference type="NCBI Taxonomy" id="126998"/>
    <lineage>
        <taxon>Eukaryota</taxon>
        <taxon>Fungi</taxon>
        <taxon>Dikarya</taxon>
        <taxon>Ascomycota</taxon>
        <taxon>Pezizomycotina</taxon>
        <taxon>Eurotiomycetes</taxon>
        <taxon>Eurotiomycetidae</taxon>
        <taxon>Eurotiales</taxon>
        <taxon>Aspergillaceae</taxon>
        <taxon>Penicillium</taxon>
    </lineage>
</organism>
<dbReference type="OrthoDB" id="5397552at2759"/>
<comment type="caution">
    <text evidence="1">The sequence shown here is derived from an EMBL/GenBank/DDBJ whole genome shotgun (WGS) entry which is preliminary data.</text>
</comment>
<dbReference type="GeneID" id="81409342"/>
<sequence>MSFPADFVLVGGAATIFEGHKRSTTDVDILIRSQTVIDSLSSVEGFEVIGGRLSYREVIVDLLTTIDDRFTYHQVDGYVRHVEGVRVLQTDFALAMKIRCFYLRSDDSNGLEKQQTDLLDAVFLAKAMKKAGQTIWDSCATLFQIGCYHAVLVRLQLKFNDFKVLVDVSFGRLVIPWEANTPEQQEYYSLVAPEGTDPLTVPLDEDLFENPGE</sequence>
<name>A0A9W9GKK4_9EURO</name>
<dbReference type="RefSeq" id="XP_056517971.1">
    <property type="nucleotide sequence ID" value="XM_056670172.1"/>
</dbReference>
<dbReference type="AlphaFoldDB" id="A0A9W9GKK4"/>
<protein>
    <submittedName>
        <fullName evidence="1">Uncharacterized protein</fullName>
    </submittedName>
</protein>
<dbReference type="SUPFAM" id="SSF81301">
    <property type="entry name" value="Nucleotidyltransferase"/>
    <property type="match status" value="1"/>
</dbReference>
<dbReference type="EMBL" id="JAPQKL010000007">
    <property type="protein sequence ID" value="KAJ5121467.1"/>
    <property type="molecule type" value="Genomic_DNA"/>
</dbReference>
<dbReference type="Proteomes" id="UP001149079">
    <property type="component" value="Unassembled WGS sequence"/>
</dbReference>
<reference evidence="1" key="2">
    <citation type="journal article" date="2023" name="IMA Fungus">
        <title>Comparative genomic study of the Penicillium genus elucidates a diverse pangenome and 15 lateral gene transfer events.</title>
        <authorList>
            <person name="Petersen C."/>
            <person name="Sorensen T."/>
            <person name="Nielsen M.R."/>
            <person name="Sondergaard T.E."/>
            <person name="Sorensen J.L."/>
            <person name="Fitzpatrick D.A."/>
            <person name="Frisvad J.C."/>
            <person name="Nielsen K.L."/>
        </authorList>
    </citation>
    <scope>NUCLEOTIDE SEQUENCE</scope>
    <source>
        <strain evidence="1">IBT 22155</strain>
    </source>
</reference>
<proteinExistence type="predicted"/>
<gene>
    <name evidence="1" type="ORF">N7515_009428</name>
</gene>